<dbReference type="InterPro" id="IPR005829">
    <property type="entry name" value="Sugar_transporter_CS"/>
</dbReference>
<dbReference type="Gene3D" id="1.20.1250.20">
    <property type="entry name" value="MFS general substrate transporter like domains"/>
    <property type="match status" value="1"/>
</dbReference>
<evidence type="ECO:0000256" key="7">
    <source>
        <dbReference type="ARBA" id="ARBA00023136"/>
    </source>
</evidence>
<feature type="transmembrane region" description="Helical" evidence="8">
    <location>
        <begin position="327"/>
        <end position="345"/>
    </location>
</feature>
<feature type="transmembrane region" description="Helical" evidence="8">
    <location>
        <begin position="291"/>
        <end position="315"/>
    </location>
</feature>
<feature type="transmembrane region" description="Helical" evidence="8">
    <location>
        <begin position="85"/>
        <end position="109"/>
    </location>
</feature>
<dbReference type="GO" id="GO:0005886">
    <property type="term" value="C:plasma membrane"/>
    <property type="evidence" value="ECO:0007669"/>
    <property type="project" value="UniProtKB-SubCell"/>
</dbReference>
<evidence type="ECO:0000256" key="2">
    <source>
        <dbReference type="ARBA" id="ARBA00022448"/>
    </source>
</evidence>
<dbReference type="EMBL" id="OU896722">
    <property type="protein sequence ID" value="CAG9817710.1"/>
    <property type="molecule type" value="Genomic_DNA"/>
</dbReference>
<keyword evidence="3" id="KW-1003">Cell membrane</keyword>
<reference evidence="9" key="2">
    <citation type="submission" date="2022-10" db="EMBL/GenBank/DDBJ databases">
        <authorList>
            <consortium name="ENA_rothamsted_submissions"/>
            <consortium name="culmorum"/>
            <person name="King R."/>
        </authorList>
    </citation>
    <scope>NUCLEOTIDE SEQUENCE</scope>
</reference>
<evidence type="ECO:0000256" key="5">
    <source>
        <dbReference type="ARBA" id="ARBA00022692"/>
    </source>
</evidence>
<keyword evidence="2" id="KW-0813">Transport</keyword>
<keyword evidence="7 8" id="KW-0472">Membrane</keyword>
<dbReference type="FunFam" id="1.20.1250.20:FF:000218">
    <property type="entry name" value="facilitated trehalose transporter Tret1"/>
    <property type="match status" value="1"/>
</dbReference>
<dbReference type="PROSITE" id="PS00217">
    <property type="entry name" value="SUGAR_TRANSPORT_2"/>
    <property type="match status" value="1"/>
</dbReference>
<proteinExistence type="predicted"/>
<organism evidence="9 10">
    <name type="scientific">Phaedon cochleariae</name>
    <name type="common">Mustard beetle</name>
    <dbReference type="NCBI Taxonomy" id="80249"/>
    <lineage>
        <taxon>Eukaryota</taxon>
        <taxon>Metazoa</taxon>
        <taxon>Ecdysozoa</taxon>
        <taxon>Arthropoda</taxon>
        <taxon>Hexapoda</taxon>
        <taxon>Insecta</taxon>
        <taxon>Pterygota</taxon>
        <taxon>Neoptera</taxon>
        <taxon>Endopterygota</taxon>
        <taxon>Coleoptera</taxon>
        <taxon>Polyphaga</taxon>
        <taxon>Cucujiformia</taxon>
        <taxon>Chrysomeloidea</taxon>
        <taxon>Chrysomelidae</taxon>
        <taxon>Chrysomelinae</taxon>
        <taxon>Chrysomelini</taxon>
        <taxon>Phaedon</taxon>
    </lineage>
</organism>
<keyword evidence="5 8" id="KW-0812">Transmembrane</keyword>
<feature type="transmembrane region" description="Helical" evidence="8">
    <location>
        <begin position="121"/>
        <end position="139"/>
    </location>
</feature>
<protein>
    <recommendedName>
        <fullName evidence="11">Sugar transporter</fullName>
    </recommendedName>
</protein>
<evidence type="ECO:0000256" key="3">
    <source>
        <dbReference type="ARBA" id="ARBA00022475"/>
    </source>
</evidence>
<evidence type="ECO:0000256" key="4">
    <source>
        <dbReference type="ARBA" id="ARBA00022597"/>
    </source>
</evidence>
<keyword evidence="4" id="KW-0762">Sugar transport</keyword>
<keyword evidence="10" id="KW-1185">Reference proteome</keyword>
<evidence type="ECO:0000256" key="6">
    <source>
        <dbReference type="ARBA" id="ARBA00022989"/>
    </source>
</evidence>
<accession>A0A9N9WZM8</accession>
<feature type="transmembrane region" description="Helical" evidence="8">
    <location>
        <begin position="42"/>
        <end position="65"/>
    </location>
</feature>
<feature type="transmembrane region" description="Helical" evidence="8">
    <location>
        <begin position="390"/>
        <end position="415"/>
    </location>
</feature>
<reference evidence="9" key="1">
    <citation type="submission" date="2022-01" db="EMBL/GenBank/DDBJ databases">
        <authorList>
            <person name="King R."/>
        </authorList>
    </citation>
    <scope>NUCLEOTIDE SEQUENCE</scope>
</reference>
<dbReference type="Proteomes" id="UP001153737">
    <property type="component" value="Chromosome 16"/>
</dbReference>
<feature type="transmembrane region" description="Helical" evidence="8">
    <location>
        <begin position="179"/>
        <end position="201"/>
    </location>
</feature>
<gene>
    <name evidence="9" type="ORF">PHAECO_LOCUS5094</name>
</gene>
<feature type="transmembrane region" description="Helical" evidence="8">
    <location>
        <begin position="460"/>
        <end position="478"/>
    </location>
</feature>
<feature type="transmembrane region" description="Helical" evidence="8">
    <location>
        <begin position="357"/>
        <end position="378"/>
    </location>
</feature>
<sequence>MINNDEVEIGELTYIPTPDANAELIKQIDSKNDENQHGISPFLYFTAIVACMVSSVEIGFAVVWISPVAEKLLSNDPNENPLGAAVSTIQLSTMSAIPAFSSLFGSILLGKTCDLLGRRTAMIMLSVLILIMKISLAFATNIYMVFIPLLIMGFCLGGTQVAGRIYLTEIGEDHHKTKLVCFGTLGVPLGNVCSYLISSFIPSFKLFTLACCIPLMLSVGFLIIFLPETPVYLISRKQEEEAYKSLKKLRKKNSNEIRKEISSISYILKKTSKSENISFSAMFSIRAIRTAIFISIGVHLIAYTDGAPVIMSFLIPVFNEAGSSVPNYISINLLSISQLVFSFIATQTSEKYGRRTLLLISTLGNAVLLFSIGLFYYLNSMGLSYIRYVSWWPIVGLILFYLSNVLGLASICWVIASEVFPTNVISLAMSILFFIDNLVVSTMVFMFPIIINSFGMQWNFWIYSVICILGYIFVYFKVPETKGKNLLEIQGLFERK</sequence>
<dbReference type="PANTHER" id="PTHR48021:SF47">
    <property type="entry name" value="GH17672P"/>
    <property type="match status" value="1"/>
</dbReference>
<dbReference type="InterPro" id="IPR050549">
    <property type="entry name" value="MFS_Trehalose_Transporter"/>
</dbReference>
<feature type="transmembrane region" description="Helical" evidence="8">
    <location>
        <begin position="207"/>
        <end position="227"/>
    </location>
</feature>
<dbReference type="GO" id="GO:0022857">
    <property type="term" value="F:transmembrane transporter activity"/>
    <property type="evidence" value="ECO:0007669"/>
    <property type="project" value="InterPro"/>
</dbReference>
<evidence type="ECO:0000256" key="1">
    <source>
        <dbReference type="ARBA" id="ARBA00004651"/>
    </source>
</evidence>
<dbReference type="AlphaFoldDB" id="A0A9N9WZM8"/>
<dbReference type="InterPro" id="IPR005828">
    <property type="entry name" value="MFS_sugar_transport-like"/>
</dbReference>
<dbReference type="OrthoDB" id="6696619at2759"/>
<keyword evidence="6 8" id="KW-1133">Transmembrane helix</keyword>
<comment type="subcellular location">
    <subcellularLocation>
        <location evidence="1">Cell membrane</location>
        <topology evidence="1">Multi-pass membrane protein</topology>
    </subcellularLocation>
</comment>
<evidence type="ECO:0000313" key="10">
    <source>
        <dbReference type="Proteomes" id="UP001153737"/>
    </source>
</evidence>
<dbReference type="InterPro" id="IPR036259">
    <property type="entry name" value="MFS_trans_sf"/>
</dbReference>
<evidence type="ECO:0000256" key="8">
    <source>
        <dbReference type="SAM" id="Phobius"/>
    </source>
</evidence>
<feature type="transmembrane region" description="Helical" evidence="8">
    <location>
        <begin position="427"/>
        <end position="454"/>
    </location>
</feature>
<dbReference type="PANTHER" id="PTHR48021">
    <property type="match status" value="1"/>
</dbReference>
<evidence type="ECO:0008006" key="11">
    <source>
        <dbReference type="Google" id="ProtNLM"/>
    </source>
</evidence>
<evidence type="ECO:0000313" key="9">
    <source>
        <dbReference type="EMBL" id="CAG9817710.1"/>
    </source>
</evidence>
<dbReference type="SUPFAM" id="SSF103473">
    <property type="entry name" value="MFS general substrate transporter"/>
    <property type="match status" value="1"/>
</dbReference>
<dbReference type="Pfam" id="PF00083">
    <property type="entry name" value="Sugar_tr"/>
    <property type="match status" value="1"/>
</dbReference>
<feature type="transmembrane region" description="Helical" evidence="8">
    <location>
        <begin position="145"/>
        <end position="167"/>
    </location>
</feature>
<name>A0A9N9WZM8_PHACE</name>